<proteinExistence type="predicted"/>
<reference evidence="2" key="1">
    <citation type="journal article" date="2020" name="Nature">
        <title>Giant virus diversity and host interactions through global metagenomics.</title>
        <authorList>
            <person name="Schulz F."/>
            <person name="Roux S."/>
            <person name="Paez-Espino D."/>
            <person name="Jungbluth S."/>
            <person name="Walsh D.A."/>
            <person name="Denef V.J."/>
            <person name="McMahon K.D."/>
            <person name="Konstantinidis K.T."/>
            <person name="Eloe-Fadrosh E.A."/>
            <person name="Kyrpides N.C."/>
            <person name="Woyke T."/>
        </authorList>
    </citation>
    <scope>NUCLEOTIDE SEQUENCE</scope>
    <source>
        <strain evidence="2">GVMAG-M-3300009181-41</strain>
    </source>
</reference>
<name>A0A6C0F2I4_9ZZZZ</name>
<evidence type="ECO:0000256" key="1">
    <source>
        <dbReference type="SAM" id="MobiDB-lite"/>
    </source>
</evidence>
<organism evidence="2">
    <name type="scientific">viral metagenome</name>
    <dbReference type="NCBI Taxonomy" id="1070528"/>
    <lineage>
        <taxon>unclassified sequences</taxon>
        <taxon>metagenomes</taxon>
        <taxon>organismal metagenomes</taxon>
    </lineage>
</organism>
<feature type="region of interest" description="Disordered" evidence="1">
    <location>
        <begin position="13"/>
        <end position="37"/>
    </location>
</feature>
<protein>
    <submittedName>
        <fullName evidence="2">Uncharacterized protein</fullName>
    </submittedName>
</protein>
<evidence type="ECO:0000313" key="2">
    <source>
        <dbReference type="EMBL" id="QHT35688.1"/>
    </source>
</evidence>
<accession>A0A6C0F2I4</accession>
<sequence length="80" mass="8453">MDKSWQGYITALGGQKPPASNIDGGMPFSNTEGGPPTGFVEWKPKSTLKNYDAMNSSWMGVAASEAAAKTIYKAENAPAK</sequence>
<dbReference type="AlphaFoldDB" id="A0A6C0F2I4"/>
<dbReference type="EMBL" id="MN739025">
    <property type="protein sequence ID" value="QHT35688.1"/>
    <property type="molecule type" value="Genomic_DNA"/>
</dbReference>